<evidence type="ECO:0000259" key="3">
    <source>
        <dbReference type="Pfam" id="PF02114"/>
    </source>
</evidence>
<gene>
    <name evidence="4" type="ORF">HMPREF1541_10553</name>
</gene>
<dbReference type="RefSeq" id="XP_008713446.1">
    <property type="nucleotide sequence ID" value="XM_008715224.1"/>
</dbReference>
<dbReference type="PANTHER" id="PTHR45809:SF3">
    <property type="entry name" value="VIRAL IAP-ASSOCIATED FACTOR HOMOLOG"/>
    <property type="match status" value="1"/>
</dbReference>
<dbReference type="GO" id="GO:0005737">
    <property type="term" value="C:cytoplasm"/>
    <property type="evidence" value="ECO:0007669"/>
    <property type="project" value="EnsemblFungi"/>
</dbReference>
<dbReference type="GO" id="GO:0006457">
    <property type="term" value="P:protein folding"/>
    <property type="evidence" value="ECO:0007669"/>
    <property type="project" value="EnsemblFungi"/>
</dbReference>
<dbReference type="Gene3D" id="3.40.30.10">
    <property type="entry name" value="Glutaredoxin"/>
    <property type="match status" value="1"/>
</dbReference>
<feature type="domain" description="Phosducin" evidence="3">
    <location>
        <begin position="47"/>
        <end position="216"/>
    </location>
</feature>
<dbReference type="GO" id="GO:0071444">
    <property type="term" value="P:cellular response to pheromone"/>
    <property type="evidence" value="ECO:0007669"/>
    <property type="project" value="EnsemblFungi"/>
</dbReference>
<proteinExistence type="inferred from homology"/>
<evidence type="ECO:0000256" key="1">
    <source>
        <dbReference type="ARBA" id="ARBA00009686"/>
    </source>
</evidence>
<keyword evidence="5" id="KW-1185">Reference proteome</keyword>
<dbReference type="GO" id="GO:0003779">
    <property type="term" value="F:actin binding"/>
    <property type="evidence" value="ECO:0007669"/>
    <property type="project" value="EnsemblFungi"/>
</dbReference>
<dbReference type="OrthoDB" id="45518at2759"/>
<dbReference type="Proteomes" id="UP000030752">
    <property type="component" value="Unassembled WGS sequence"/>
</dbReference>
<dbReference type="GeneID" id="19977892"/>
<reference evidence="4 5" key="1">
    <citation type="submission" date="2013-03" db="EMBL/GenBank/DDBJ databases">
        <title>The Genome Sequence of Phialophora europaea CBS 101466.</title>
        <authorList>
            <consortium name="The Broad Institute Genomics Platform"/>
            <person name="Cuomo C."/>
            <person name="de Hoog S."/>
            <person name="Gorbushina A."/>
            <person name="Walker B."/>
            <person name="Young S.K."/>
            <person name="Zeng Q."/>
            <person name="Gargeya S."/>
            <person name="Fitzgerald M."/>
            <person name="Haas B."/>
            <person name="Abouelleil A."/>
            <person name="Allen A.W."/>
            <person name="Alvarado L."/>
            <person name="Arachchi H.M."/>
            <person name="Berlin A.M."/>
            <person name="Chapman S.B."/>
            <person name="Gainer-Dewar J."/>
            <person name="Goldberg J."/>
            <person name="Griggs A."/>
            <person name="Gujja S."/>
            <person name="Hansen M."/>
            <person name="Howarth C."/>
            <person name="Imamovic A."/>
            <person name="Ireland A."/>
            <person name="Larimer J."/>
            <person name="McCowan C."/>
            <person name="Murphy C."/>
            <person name="Pearson M."/>
            <person name="Poon T.W."/>
            <person name="Priest M."/>
            <person name="Roberts A."/>
            <person name="Saif S."/>
            <person name="Shea T."/>
            <person name="Sisk P."/>
            <person name="Sykes S."/>
            <person name="Wortman J."/>
            <person name="Nusbaum C."/>
            <person name="Birren B."/>
        </authorList>
    </citation>
    <scope>NUCLEOTIDE SEQUENCE [LARGE SCALE GENOMIC DNA]</scope>
    <source>
        <strain evidence="4 5">CBS 101466</strain>
    </source>
</reference>
<dbReference type="STRING" id="1220924.W2S8N2"/>
<feature type="region of interest" description="Disordered" evidence="2">
    <location>
        <begin position="217"/>
        <end position="258"/>
    </location>
</feature>
<feature type="compositionally biased region" description="Gly residues" evidence="2">
    <location>
        <begin position="237"/>
        <end position="246"/>
    </location>
</feature>
<dbReference type="InterPro" id="IPR024253">
    <property type="entry name" value="Phosducin_thioredoxin-like_dom"/>
</dbReference>
<dbReference type="GO" id="GO:0030036">
    <property type="term" value="P:actin cytoskeleton organization"/>
    <property type="evidence" value="ECO:0007669"/>
    <property type="project" value="EnsemblFungi"/>
</dbReference>
<accession>W2S8N2</accession>
<dbReference type="GO" id="GO:0045944">
    <property type="term" value="P:positive regulation of transcription by RNA polymerase II"/>
    <property type="evidence" value="ECO:0007669"/>
    <property type="project" value="EnsemblFungi"/>
</dbReference>
<protein>
    <recommendedName>
        <fullName evidence="3">Phosducin domain-containing protein</fullName>
    </recommendedName>
</protein>
<dbReference type="EMBL" id="KB822715">
    <property type="protein sequence ID" value="ETN44373.1"/>
    <property type="molecule type" value="Genomic_DNA"/>
</dbReference>
<organism evidence="4 5">
    <name type="scientific">Cyphellophora europaea (strain CBS 101466)</name>
    <name type="common">Phialophora europaea</name>
    <dbReference type="NCBI Taxonomy" id="1220924"/>
    <lineage>
        <taxon>Eukaryota</taxon>
        <taxon>Fungi</taxon>
        <taxon>Dikarya</taxon>
        <taxon>Ascomycota</taxon>
        <taxon>Pezizomycotina</taxon>
        <taxon>Eurotiomycetes</taxon>
        <taxon>Chaetothyriomycetidae</taxon>
        <taxon>Chaetothyriales</taxon>
        <taxon>Cyphellophoraceae</taxon>
        <taxon>Cyphellophora</taxon>
    </lineage>
</organism>
<sequence>MDMPVNVPVDDPNADTEWNDILRKQGIIPEKPPDPEPIIQEALIAAKQREHDNRLEDKTLDELDELEDDEDEAFLEQYRQKRLAELGDLAKKGKFGSVLPLQKAEWEREVTEASKEAWVVVALTSSEGGNVESRVLSELLPRLATKYPDMKFLSIPAPLAIPQYPERNTPTLLFYHATNIARQVVTLASLNGVRTNLRNLEILLTEVGCIAEGDFRLKEGREDEDGDGKDEGRGRGIKQGGTGRGTGARADEDDDDWD</sequence>
<evidence type="ECO:0000256" key="2">
    <source>
        <dbReference type="SAM" id="MobiDB-lite"/>
    </source>
</evidence>
<dbReference type="VEuPathDB" id="FungiDB:HMPREF1541_10553"/>
<dbReference type="CDD" id="cd02988">
    <property type="entry name" value="Phd_like_VIAF"/>
    <property type="match status" value="1"/>
</dbReference>
<dbReference type="GO" id="GO:0051726">
    <property type="term" value="P:regulation of cell cycle"/>
    <property type="evidence" value="ECO:0007669"/>
    <property type="project" value="EnsemblFungi"/>
</dbReference>
<comment type="similarity">
    <text evidence="1">Belongs to the phosducin family.</text>
</comment>
<dbReference type="InterPro" id="IPR051498">
    <property type="entry name" value="Phosducin-like_chap/apop_reg"/>
</dbReference>
<dbReference type="FunCoup" id="W2S8N2">
    <property type="interactions" value="503"/>
</dbReference>
<dbReference type="GO" id="GO:1903333">
    <property type="term" value="P:negative regulation of protein folding"/>
    <property type="evidence" value="ECO:0007669"/>
    <property type="project" value="EnsemblFungi"/>
</dbReference>
<dbReference type="GO" id="GO:0031683">
    <property type="term" value="F:G-protein beta/gamma-subunit complex binding"/>
    <property type="evidence" value="ECO:0007669"/>
    <property type="project" value="EnsemblFungi"/>
</dbReference>
<dbReference type="InterPro" id="IPR036249">
    <property type="entry name" value="Thioredoxin-like_sf"/>
</dbReference>
<dbReference type="eggNOG" id="KOG3170">
    <property type="taxonomic scope" value="Eukaryota"/>
</dbReference>
<dbReference type="InParanoid" id="W2S8N2"/>
<name>W2S8N2_CYPE1</name>
<dbReference type="AlphaFoldDB" id="W2S8N2"/>
<dbReference type="PANTHER" id="PTHR45809">
    <property type="entry name" value="VIRAL IAP-ASSOCIATED FACTOR HOMOLOG"/>
    <property type="match status" value="1"/>
</dbReference>
<dbReference type="SUPFAM" id="SSF52833">
    <property type="entry name" value="Thioredoxin-like"/>
    <property type="match status" value="1"/>
</dbReference>
<evidence type="ECO:0000313" key="4">
    <source>
        <dbReference type="EMBL" id="ETN44373.1"/>
    </source>
</evidence>
<evidence type="ECO:0000313" key="5">
    <source>
        <dbReference type="Proteomes" id="UP000030752"/>
    </source>
</evidence>
<dbReference type="HOGENOM" id="CLU_072604_1_0_1"/>
<dbReference type="Pfam" id="PF02114">
    <property type="entry name" value="Phosducin"/>
    <property type="match status" value="1"/>
</dbReference>